<dbReference type="Gene3D" id="1.50.40.10">
    <property type="entry name" value="Mitochondrial carrier domain"/>
    <property type="match status" value="1"/>
</dbReference>
<evidence type="ECO:0000256" key="8">
    <source>
        <dbReference type="ARBA" id="ARBA00023136"/>
    </source>
</evidence>
<protein>
    <recommendedName>
        <fullName evidence="13">Transcription factor domain-containing protein</fullName>
    </recommendedName>
</protein>
<dbReference type="InterPro" id="IPR050391">
    <property type="entry name" value="Mito_Metabolite_Transporter"/>
</dbReference>
<evidence type="ECO:0000313" key="11">
    <source>
        <dbReference type="EMBL" id="TKA74093.1"/>
    </source>
</evidence>
<keyword evidence="5" id="KW-0677">Repeat</keyword>
<sequence length="763" mass="82984">MQVQLSKTPTLRALYAFATRDGILSLWRVQRISGTEKLSATSTIACAGLAGGVAGMIGNPAEVVLVRMCADGARVPAQRFAYVNAFNGLVRIGREEGLRAFYKGLGPNIVRSMLMNVSQIAVYTEVKNRLATSRLNLKDNVPSHILASLTAGTVATTVCAPADVLKSRMQNASATNGKAPSLLQTIGDSLKKEGPGFLMKGWTPAWLRLAKRTGLDRAVDRIRQEIQKSQSNGGPLDDDQPVLNLQQLLDKTQDPLARSATPRDSTPAVQFQTLSPLAQGQLPVLPQSNLTPSSTSVDFSGRGGTDDSFALDNAENPLQLLAHASNLPDSQPQLSSTTPSLLPAAASSAPGPMRDESGSQDLRTFFGPFYPHLDVGEDIDPIDMGFVTQKEADVLFTFFYQHLSHTRWGLDPAVHTSDFVRKRSAFLFTSILAACALFLPLTAALSKRLPVHCKNLAHHVMANRKRSPEIVLAFMVNIPWMSPGKHWADDETCTYTAMALTVAMDLSLNKHVIPSPNGSQDSIRKDLKLAIIEHHLPPYLEILVTHTRLSMYSSVINHPTAPIEVKRFHTAGLSSSLKVMRTAVQGEGQLKSMPSNTAIMVSFAACFALSLSTMAAGSSLSLAPSIRVLIEETADVLERIGTTPAHRKGTSALYGRHLREVVRNTSEKINMQGGKGQPGPQPMAQDPFFETPGQRHTQQSNQDQNLAGLLSFEPLLFSAMSDHQIAEVIDNAGDELQTCLYSFPVDDNTWLEWQDFFHLDPLA</sequence>
<feature type="region of interest" description="Disordered" evidence="10">
    <location>
        <begin position="327"/>
        <end position="358"/>
    </location>
</feature>
<feature type="region of interest" description="Disordered" evidence="10">
    <location>
        <begin position="283"/>
        <end position="311"/>
    </location>
</feature>
<name>A0A4U0XFH4_9PEZI</name>
<comment type="subcellular location">
    <subcellularLocation>
        <location evidence="1">Membrane</location>
        <topology evidence="1">Multi-pass membrane protein</topology>
    </subcellularLocation>
</comment>
<keyword evidence="12" id="KW-1185">Reference proteome</keyword>
<keyword evidence="4 9" id="KW-0812">Transmembrane</keyword>
<evidence type="ECO:0000313" key="12">
    <source>
        <dbReference type="Proteomes" id="UP000308768"/>
    </source>
</evidence>
<evidence type="ECO:0000256" key="5">
    <source>
        <dbReference type="ARBA" id="ARBA00022737"/>
    </source>
</evidence>
<dbReference type="Proteomes" id="UP000308768">
    <property type="component" value="Unassembled WGS sequence"/>
</dbReference>
<dbReference type="PROSITE" id="PS50920">
    <property type="entry name" value="SOLCAR"/>
    <property type="match status" value="2"/>
</dbReference>
<evidence type="ECO:0008006" key="13">
    <source>
        <dbReference type="Google" id="ProtNLM"/>
    </source>
</evidence>
<keyword evidence="8 9" id="KW-0472">Membrane</keyword>
<proteinExistence type="inferred from homology"/>
<evidence type="ECO:0000256" key="9">
    <source>
        <dbReference type="PROSITE-ProRule" id="PRU00282"/>
    </source>
</evidence>
<dbReference type="InterPro" id="IPR018108">
    <property type="entry name" value="MCP_transmembrane"/>
</dbReference>
<feature type="compositionally biased region" description="Polar residues" evidence="10">
    <location>
        <begin position="286"/>
        <end position="298"/>
    </location>
</feature>
<evidence type="ECO:0000256" key="6">
    <source>
        <dbReference type="ARBA" id="ARBA00022792"/>
    </source>
</evidence>
<feature type="repeat" description="Solcar" evidence="9">
    <location>
        <begin position="42"/>
        <end position="129"/>
    </location>
</feature>
<dbReference type="OrthoDB" id="3429912at2759"/>
<feature type="compositionally biased region" description="Low complexity" evidence="10">
    <location>
        <begin position="330"/>
        <end position="350"/>
    </location>
</feature>
<keyword evidence="6" id="KW-0999">Mitochondrion inner membrane</keyword>
<comment type="similarity">
    <text evidence="2">Belongs to the mitochondrial carrier (TC 2.A.29) family.</text>
</comment>
<dbReference type="Pfam" id="PF00153">
    <property type="entry name" value="Mito_carr"/>
    <property type="match status" value="2"/>
</dbReference>
<evidence type="ECO:0000256" key="1">
    <source>
        <dbReference type="ARBA" id="ARBA00004141"/>
    </source>
</evidence>
<dbReference type="STRING" id="331657.A0A4U0XFH4"/>
<keyword evidence="3" id="KW-0813">Transport</keyword>
<comment type="caution">
    <text evidence="11">The sequence shown here is derived from an EMBL/GenBank/DDBJ whole genome shotgun (WGS) entry which is preliminary data.</text>
</comment>
<gene>
    <name evidence="11" type="ORF">B0A49_02875</name>
</gene>
<evidence type="ECO:0000256" key="7">
    <source>
        <dbReference type="ARBA" id="ARBA00022989"/>
    </source>
</evidence>
<keyword evidence="6" id="KW-0496">Mitochondrion</keyword>
<dbReference type="SUPFAM" id="SSF103506">
    <property type="entry name" value="Mitochondrial carrier"/>
    <property type="match status" value="1"/>
</dbReference>
<evidence type="ECO:0000256" key="3">
    <source>
        <dbReference type="ARBA" id="ARBA00022448"/>
    </source>
</evidence>
<feature type="repeat" description="Solcar" evidence="9">
    <location>
        <begin position="139"/>
        <end position="226"/>
    </location>
</feature>
<dbReference type="AlphaFoldDB" id="A0A4U0XFH4"/>
<reference evidence="11 12" key="1">
    <citation type="submission" date="2017-03" db="EMBL/GenBank/DDBJ databases">
        <title>Genomes of endolithic fungi from Antarctica.</title>
        <authorList>
            <person name="Coleine C."/>
            <person name="Masonjones S."/>
            <person name="Stajich J.E."/>
        </authorList>
    </citation>
    <scope>NUCLEOTIDE SEQUENCE [LARGE SCALE GENOMIC DNA]</scope>
    <source>
        <strain evidence="11 12">CCFEE 5187</strain>
    </source>
</reference>
<dbReference type="EMBL" id="NAJN01000386">
    <property type="protein sequence ID" value="TKA74093.1"/>
    <property type="molecule type" value="Genomic_DNA"/>
</dbReference>
<dbReference type="PANTHER" id="PTHR45618">
    <property type="entry name" value="MITOCHONDRIAL DICARBOXYLATE CARRIER-RELATED"/>
    <property type="match status" value="1"/>
</dbReference>
<dbReference type="InterPro" id="IPR023395">
    <property type="entry name" value="MCP_dom_sf"/>
</dbReference>
<evidence type="ECO:0000256" key="2">
    <source>
        <dbReference type="ARBA" id="ARBA00006375"/>
    </source>
</evidence>
<evidence type="ECO:0000256" key="10">
    <source>
        <dbReference type="SAM" id="MobiDB-lite"/>
    </source>
</evidence>
<accession>A0A4U0XFH4</accession>
<evidence type="ECO:0000256" key="4">
    <source>
        <dbReference type="ARBA" id="ARBA00022692"/>
    </source>
</evidence>
<keyword evidence="7" id="KW-1133">Transmembrane helix</keyword>
<organism evidence="11 12">
    <name type="scientific">Cryomyces minteri</name>
    <dbReference type="NCBI Taxonomy" id="331657"/>
    <lineage>
        <taxon>Eukaryota</taxon>
        <taxon>Fungi</taxon>
        <taxon>Dikarya</taxon>
        <taxon>Ascomycota</taxon>
        <taxon>Pezizomycotina</taxon>
        <taxon>Dothideomycetes</taxon>
        <taxon>Dothideomycetes incertae sedis</taxon>
        <taxon>Cryomyces</taxon>
    </lineage>
</organism>
<dbReference type="GO" id="GO:0016020">
    <property type="term" value="C:membrane"/>
    <property type="evidence" value="ECO:0007669"/>
    <property type="project" value="UniProtKB-SubCell"/>
</dbReference>